<dbReference type="GO" id="GO:0016747">
    <property type="term" value="F:acyltransferase activity, transferring groups other than amino-acyl groups"/>
    <property type="evidence" value="ECO:0007669"/>
    <property type="project" value="InterPro"/>
</dbReference>
<evidence type="ECO:0000256" key="6">
    <source>
        <dbReference type="ARBA" id="ARBA00023136"/>
    </source>
</evidence>
<dbReference type="GO" id="GO:0009103">
    <property type="term" value="P:lipopolysaccharide biosynthetic process"/>
    <property type="evidence" value="ECO:0007669"/>
    <property type="project" value="TreeGrafter"/>
</dbReference>
<feature type="transmembrane region" description="Helical" evidence="8">
    <location>
        <begin position="192"/>
        <end position="210"/>
    </location>
</feature>
<dbReference type="Pfam" id="PF19040">
    <property type="entry name" value="SGNH"/>
    <property type="match status" value="1"/>
</dbReference>
<feature type="transmembrane region" description="Helical" evidence="8">
    <location>
        <begin position="166"/>
        <end position="186"/>
    </location>
</feature>
<evidence type="ECO:0000256" key="7">
    <source>
        <dbReference type="ARBA" id="ARBA00023315"/>
    </source>
</evidence>
<dbReference type="EC" id="2.3.1.-" evidence="11"/>
<keyword evidence="5 8" id="KW-1133">Transmembrane helix</keyword>
<dbReference type="Gene3D" id="3.40.50.1110">
    <property type="entry name" value="SGNH hydrolase"/>
    <property type="match status" value="1"/>
</dbReference>
<gene>
    <name evidence="11" type="primary">oatA_2</name>
    <name evidence="11" type="ORF">NCTC10698_03928</name>
</gene>
<organism evidence="11 12">
    <name type="scientific">Comamonas testosteroni</name>
    <name type="common">Pseudomonas testosteroni</name>
    <dbReference type="NCBI Taxonomy" id="285"/>
    <lineage>
        <taxon>Bacteria</taxon>
        <taxon>Pseudomonadati</taxon>
        <taxon>Pseudomonadota</taxon>
        <taxon>Betaproteobacteria</taxon>
        <taxon>Burkholderiales</taxon>
        <taxon>Comamonadaceae</taxon>
        <taxon>Comamonas</taxon>
    </lineage>
</organism>
<evidence type="ECO:0000313" key="12">
    <source>
        <dbReference type="Proteomes" id="UP000255070"/>
    </source>
</evidence>
<sequence>MVTFLLTAVTAILLFAPPYLERFGGELIHAMASISNFYFWLESDYFDAAARLKPLLHTWSLAIEEQFYLLWPLMLVLALKVRGKWLAPVLLVTISAVSLLMNDAAVGSQSLYLKDFSNTSLGNFFASTDLPGGKAAIYFLLPFRVFEFGFGAIIVWLEMFQPKRKILLDVLMLAGLAMVGYAIFAYDEHTLFPWFNAILPCFGTALMIYSGRDSLVGRLVGNPAAVGIGKISYSVYLVHWPIIVFTEYWLIDPPSQGVRFGLCAASIVVGWLMYSFVETPLRHSKTKPVSGMVSAGDAVFALTIFASAAIFFVVGSSIWKFDGWKWRVDEKYAYSGEEYHTKFWGGIGYTSNEFIKVGVDSQKKFIFFGDSYGMQYTKAMDEFSKDNQVGFNALFDHGCLIAPGAVTLVNGTEDQSCTAEYPKIKAAMTDNPAHDVIFASSWSGYRGAILEAGETKPREDYAQFLKDKILQLKLDGGDQRRYFIIGSPNPSYSAITCLGSSTLIPRNCKERIARNDDPTNVALKALAKPGGNVYFIDPNDVLCDNDTCMAIKDGMPLYSDGWHLSVKGAEIVLPYIMSMVGKAAGT</sequence>
<feature type="transmembrane region" description="Helical" evidence="8">
    <location>
        <begin position="257"/>
        <end position="277"/>
    </location>
</feature>
<dbReference type="SUPFAM" id="SSF52266">
    <property type="entry name" value="SGNH hydrolase"/>
    <property type="match status" value="1"/>
</dbReference>
<dbReference type="AlphaFoldDB" id="A0A8B4S903"/>
<dbReference type="InterPro" id="IPR050879">
    <property type="entry name" value="Acyltransferase_3"/>
</dbReference>
<accession>A0A8B4S903</accession>
<dbReference type="EMBL" id="UFXL01000001">
    <property type="protein sequence ID" value="SUY78998.1"/>
    <property type="molecule type" value="Genomic_DNA"/>
</dbReference>
<keyword evidence="6 8" id="KW-0472">Membrane</keyword>
<keyword evidence="12" id="KW-1185">Reference proteome</keyword>
<evidence type="ECO:0000259" key="9">
    <source>
        <dbReference type="Pfam" id="PF01757"/>
    </source>
</evidence>
<dbReference type="PANTHER" id="PTHR23028:SF53">
    <property type="entry name" value="ACYL_TRANSF_3 DOMAIN-CONTAINING PROTEIN"/>
    <property type="match status" value="1"/>
</dbReference>
<evidence type="ECO:0000256" key="3">
    <source>
        <dbReference type="ARBA" id="ARBA00022679"/>
    </source>
</evidence>
<evidence type="ECO:0000256" key="4">
    <source>
        <dbReference type="ARBA" id="ARBA00022692"/>
    </source>
</evidence>
<evidence type="ECO:0000256" key="1">
    <source>
        <dbReference type="ARBA" id="ARBA00004651"/>
    </source>
</evidence>
<evidence type="ECO:0000256" key="2">
    <source>
        <dbReference type="ARBA" id="ARBA00022475"/>
    </source>
</evidence>
<feature type="transmembrane region" description="Helical" evidence="8">
    <location>
        <begin position="231"/>
        <end position="251"/>
    </location>
</feature>
<evidence type="ECO:0000259" key="10">
    <source>
        <dbReference type="Pfam" id="PF19040"/>
    </source>
</evidence>
<dbReference type="GO" id="GO:0005886">
    <property type="term" value="C:plasma membrane"/>
    <property type="evidence" value="ECO:0007669"/>
    <property type="project" value="UniProtKB-SubCell"/>
</dbReference>
<reference evidence="11 12" key="1">
    <citation type="submission" date="2018-06" db="EMBL/GenBank/DDBJ databases">
        <authorList>
            <consortium name="Pathogen Informatics"/>
            <person name="Doyle S."/>
        </authorList>
    </citation>
    <scope>NUCLEOTIDE SEQUENCE [LARGE SCALE GENOMIC DNA]</scope>
    <source>
        <strain evidence="11 12">NCTC10698</strain>
    </source>
</reference>
<feature type="transmembrane region" description="Helical" evidence="8">
    <location>
        <begin position="135"/>
        <end position="157"/>
    </location>
</feature>
<dbReference type="InterPro" id="IPR036514">
    <property type="entry name" value="SGNH_hydro_sf"/>
</dbReference>
<feature type="transmembrane region" description="Helical" evidence="8">
    <location>
        <begin position="85"/>
        <end position="106"/>
    </location>
</feature>
<dbReference type="InterPro" id="IPR043968">
    <property type="entry name" value="SGNH"/>
</dbReference>
<keyword evidence="2" id="KW-1003">Cell membrane</keyword>
<comment type="subcellular location">
    <subcellularLocation>
        <location evidence="1">Cell membrane</location>
        <topology evidence="1">Multi-pass membrane protein</topology>
    </subcellularLocation>
</comment>
<feature type="transmembrane region" description="Helical" evidence="8">
    <location>
        <begin position="298"/>
        <end position="319"/>
    </location>
</feature>
<keyword evidence="4 8" id="KW-0812">Transmembrane</keyword>
<evidence type="ECO:0000313" key="11">
    <source>
        <dbReference type="EMBL" id="SUY78998.1"/>
    </source>
</evidence>
<proteinExistence type="predicted"/>
<feature type="domain" description="SGNH" evidence="10">
    <location>
        <begin position="361"/>
        <end position="575"/>
    </location>
</feature>
<feature type="transmembrane region" description="Helical" evidence="8">
    <location>
        <begin position="59"/>
        <end position="78"/>
    </location>
</feature>
<dbReference type="GO" id="GO:0016788">
    <property type="term" value="F:hydrolase activity, acting on ester bonds"/>
    <property type="evidence" value="ECO:0007669"/>
    <property type="project" value="UniProtKB-ARBA"/>
</dbReference>
<comment type="caution">
    <text evidence="11">The sequence shown here is derived from an EMBL/GenBank/DDBJ whole genome shotgun (WGS) entry which is preliminary data.</text>
</comment>
<evidence type="ECO:0000256" key="8">
    <source>
        <dbReference type="SAM" id="Phobius"/>
    </source>
</evidence>
<dbReference type="Pfam" id="PF01757">
    <property type="entry name" value="Acyl_transf_3"/>
    <property type="match status" value="1"/>
</dbReference>
<dbReference type="PANTHER" id="PTHR23028">
    <property type="entry name" value="ACETYLTRANSFERASE"/>
    <property type="match status" value="1"/>
</dbReference>
<keyword evidence="3 11" id="KW-0808">Transferase</keyword>
<name>A0A8B4S903_COMTE</name>
<dbReference type="Proteomes" id="UP000255070">
    <property type="component" value="Unassembled WGS sequence"/>
</dbReference>
<evidence type="ECO:0000256" key="5">
    <source>
        <dbReference type="ARBA" id="ARBA00022989"/>
    </source>
</evidence>
<dbReference type="InterPro" id="IPR002656">
    <property type="entry name" value="Acyl_transf_3_dom"/>
</dbReference>
<feature type="domain" description="Acyltransferase 3" evidence="9">
    <location>
        <begin position="9"/>
        <end position="274"/>
    </location>
</feature>
<protein>
    <submittedName>
        <fullName evidence="11">O-acetyltransferase OatA</fullName>
        <ecNumber evidence="11">2.3.1.-</ecNumber>
    </submittedName>
</protein>
<keyword evidence="7 11" id="KW-0012">Acyltransferase</keyword>